<gene>
    <name evidence="1" type="ORF">D7V64_03210</name>
</gene>
<dbReference type="EMBL" id="RAXZ01000003">
    <property type="protein sequence ID" value="RKG54606.1"/>
    <property type="molecule type" value="Genomic_DNA"/>
</dbReference>
<evidence type="ECO:0000313" key="1">
    <source>
        <dbReference type="EMBL" id="RKG54606.1"/>
    </source>
</evidence>
<sequence length="209" mass="24440">MALNVGPDFKQRWLNVPDAVRQTFIDDLSRICDVLKPESQIQEWLITDQKQQQMSFEIIEEAYAKRKAELIEEARLRKQLALERKLGKKRAEQLAYVERLKQDEIRQYAEQSQTLALIRQNIDREIQTYTARYHKNPEGIAFNFAQNLSVPDHAMLSELESVRVRLELEADSLIEKSVNAFRAELKAAAQEEIEYILKNSNFSDKKIES</sequence>
<comment type="caution">
    <text evidence="1">The sequence shown here is derived from an EMBL/GenBank/DDBJ whole genome shotgun (WGS) entry which is preliminary data.</text>
</comment>
<protein>
    <submittedName>
        <fullName evidence="1">Uncharacterized protein</fullName>
    </submittedName>
</protein>
<accession>A0A3A8G9H4</accession>
<proteinExistence type="predicted"/>
<organism evidence="1 2">
    <name type="scientific">Acinetobacter cumulans</name>
    <dbReference type="NCBI Taxonomy" id="2136182"/>
    <lineage>
        <taxon>Bacteria</taxon>
        <taxon>Pseudomonadati</taxon>
        <taxon>Pseudomonadota</taxon>
        <taxon>Gammaproteobacteria</taxon>
        <taxon>Moraxellales</taxon>
        <taxon>Moraxellaceae</taxon>
        <taxon>Acinetobacter</taxon>
    </lineage>
</organism>
<evidence type="ECO:0000313" key="2">
    <source>
        <dbReference type="Proteomes" id="UP000281084"/>
    </source>
</evidence>
<dbReference type="AlphaFoldDB" id="A0A3A8G9H4"/>
<dbReference type="Proteomes" id="UP000281084">
    <property type="component" value="Unassembled WGS sequence"/>
</dbReference>
<name>A0A3A8G9H4_9GAMM</name>
<dbReference type="RefSeq" id="WP_120366833.1">
    <property type="nucleotide sequence ID" value="NZ_RAXZ01000003.1"/>
</dbReference>
<reference evidence="1 2" key="1">
    <citation type="submission" date="2018-09" db="EMBL/GenBank/DDBJ databases">
        <title>The draft genome of Acinetobacter spp. strains.</title>
        <authorList>
            <person name="Qin J."/>
            <person name="Feng Y."/>
            <person name="Zong Z."/>
        </authorList>
    </citation>
    <scope>NUCLEOTIDE SEQUENCE [LARGE SCALE GENOMIC DNA]</scope>
    <source>
        <strain evidence="1 2">WCHAc060002</strain>
    </source>
</reference>